<accession>A0ABP9N785</accession>
<dbReference type="EMBL" id="BAABHY010000001">
    <property type="protein sequence ID" value="GAA5110996.1"/>
    <property type="molecule type" value="Genomic_DNA"/>
</dbReference>
<organism evidence="2 3">
    <name type="scientific">Orbus sasakiae</name>
    <dbReference type="NCBI Taxonomy" id="1078475"/>
    <lineage>
        <taxon>Bacteria</taxon>
        <taxon>Pseudomonadati</taxon>
        <taxon>Pseudomonadota</taxon>
        <taxon>Gammaproteobacteria</taxon>
        <taxon>Orbales</taxon>
        <taxon>Orbaceae</taxon>
        <taxon>Orbus</taxon>
    </lineage>
</organism>
<protein>
    <submittedName>
        <fullName evidence="2">Uncharacterized protein</fullName>
    </submittedName>
</protein>
<dbReference type="RefSeq" id="WP_345490682.1">
    <property type="nucleotide sequence ID" value="NZ_BAABHY010000001.1"/>
</dbReference>
<keyword evidence="3" id="KW-1185">Reference proteome</keyword>
<evidence type="ECO:0000256" key="1">
    <source>
        <dbReference type="SAM" id="Phobius"/>
    </source>
</evidence>
<feature type="transmembrane region" description="Helical" evidence="1">
    <location>
        <begin position="238"/>
        <end position="260"/>
    </location>
</feature>
<feature type="transmembrane region" description="Helical" evidence="1">
    <location>
        <begin position="21"/>
        <end position="40"/>
    </location>
</feature>
<sequence length="276" mass="30744">MLSFSSVLSDARNFISNNFTIIVTIVVILSIITQMINVLLSPSIETISPIKSILEQTIQQYGELSAEALTNTLNSLSEQQKQQLVPVAMSFLFKVGLVFLVTNLIAMSCVLATIYTISAQQFSLNNLLQSLIKIAPQILFFMLLAIPGFIILSLVASVLAPIAAPLGMLAAVFYMAAYIVFLAVIIDPMPYAGFIYKLKITLHFLRREMRLILPMVAIWLLASFLLKAMAGMLADNNFIVETIFSVFKLLLSFLTVCYLYRLYSLSNNMLPYDARN</sequence>
<dbReference type="Proteomes" id="UP001500171">
    <property type="component" value="Unassembled WGS sequence"/>
</dbReference>
<dbReference type="Pfam" id="PF06790">
    <property type="entry name" value="UPF0259"/>
    <property type="match status" value="1"/>
</dbReference>
<proteinExistence type="predicted"/>
<reference evidence="3" key="1">
    <citation type="journal article" date="2019" name="Int. J. Syst. Evol. Microbiol.">
        <title>The Global Catalogue of Microorganisms (GCM) 10K type strain sequencing project: providing services to taxonomists for standard genome sequencing and annotation.</title>
        <authorList>
            <consortium name="The Broad Institute Genomics Platform"/>
            <consortium name="The Broad Institute Genome Sequencing Center for Infectious Disease"/>
            <person name="Wu L."/>
            <person name="Ma J."/>
        </authorList>
    </citation>
    <scope>NUCLEOTIDE SEQUENCE [LARGE SCALE GENOMIC DNA]</scope>
    <source>
        <strain evidence="3">JCM 18050</strain>
    </source>
</reference>
<keyword evidence="1" id="KW-0472">Membrane</keyword>
<keyword evidence="1" id="KW-1133">Transmembrane helix</keyword>
<comment type="caution">
    <text evidence="2">The sequence shown here is derived from an EMBL/GenBank/DDBJ whole genome shotgun (WGS) entry which is preliminary data.</text>
</comment>
<feature type="transmembrane region" description="Helical" evidence="1">
    <location>
        <begin position="211"/>
        <end position="232"/>
    </location>
</feature>
<evidence type="ECO:0000313" key="3">
    <source>
        <dbReference type="Proteomes" id="UP001500171"/>
    </source>
</evidence>
<name>A0ABP9N785_9GAMM</name>
<evidence type="ECO:0000313" key="2">
    <source>
        <dbReference type="EMBL" id="GAA5110996.1"/>
    </source>
</evidence>
<keyword evidence="1" id="KW-0812">Transmembrane</keyword>
<feature type="transmembrane region" description="Helical" evidence="1">
    <location>
        <begin position="91"/>
        <end position="117"/>
    </location>
</feature>
<gene>
    <name evidence="2" type="ORF">GCM10023211_15990</name>
</gene>
<feature type="transmembrane region" description="Helical" evidence="1">
    <location>
        <begin position="166"/>
        <end position="190"/>
    </location>
</feature>
<feature type="transmembrane region" description="Helical" evidence="1">
    <location>
        <begin position="138"/>
        <end position="160"/>
    </location>
</feature>